<dbReference type="InterPro" id="IPR013403">
    <property type="entry name" value="CRISPR-assoc_prot_Csb1/Cas7u"/>
</dbReference>
<sequence>MPSSLNLKTLHDAVSNTACAFRSRTRLHPADGPGGKIFPPTHLGGEYAIEQRRRTGTDGKPEEVTCVLVDSVQSSANRLEEALKLQVDSGKLSLPLVRVDFDDDKLTDPIGSLSTLDVPHRLADAILRDSLIDEDGKAVPFRKSSWGSRLDVASLANATPLLEISPTSLLFGLWDSTGPKGGLGAKFQRAIVSEIVAIGAAVGVRTSSRIDPLQIRSGIPIKKGNDSEYEVAAKESKGTVQASEINHGNIPPTIDAGGITCDYCEHSLTLSLPALRRLRFPIDGQWSPEADNAGRTLLASIGLMASALACEAGFDLRSRCLLWPEVPFELELLDRPGETPERFTLTGDQGIALYNEAVEQLRGVGLPYHTEPVTLRPKDSLMKLLVASQEKAAAESPTEGD</sequence>
<name>A0A5B9MBF9_9BACT</name>
<dbReference type="RefSeq" id="WP_147867476.1">
    <property type="nucleotide sequence ID" value="NZ_CP036264.1"/>
</dbReference>
<keyword evidence="2" id="KW-1185">Reference proteome</keyword>
<reference evidence="1 2" key="1">
    <citation type="submission" date="2019-02" db="EMBL/GenBank/DDBJ databases">
        <title>Planctomycetal bacteria perform biofilm scaping via a novel small molecule.</title>
        <authorList>
            <person name="Jeske O."/>
            <person name="Boedeker C."/>
            <person name="Wiegand S."/>
            <person name="Breitling P."/>
            <person name="Kallscheuer N."/>
            <person name="Jogler M."/>
            <person name="Rohde M."/>
            <person name="Petersen J."/>
            <person name="Medema M.H."/>
            <person name="Surup F."/>
            <person name="Jogler C."/>
        </authorList>
    </citation>
    <scope>NUCLEOTIDE SEQUENCE [LARGE SCALE GENOMIC DNA]</scope>
    <source>
        <strain evidence="1 2">Mal15</strain>
    </source>
</reference>
<dbReference type="NCBIfam" id="TIGR02570">
    <property type="entry name" value="cas7_GSU0053"/>
    <property type="match status" value="1"/>
</dbReference>
<proteinExistence type="predicted"/>
<dbReference type="EMBL" id="CP036264">
    <property type="protein sequence ID" value="QEF97869.1"/>
    <property type="molecule type" value="Genomic_DNA"/>
</dbReference>
<gene>
    <name evidence="1" type="ORF">Mal15_19150</name>
</gene>
<dbReference type="Proteomes" id="UP000321353">
    <property type="component" value="Chromosome"/>
</dbReference>
<organism evidence="1 2">
    <name type="scientific">Stieleria maiorica</name>
    <dbReference type="NCBI Taxonomy" id="2795974"/>
    <lineage>
        <taxon>Bacteria</taxon>
        <taxon>Pseudomonadati</taxon>
        <taxon>Planctomycetota</taxon>
        <taxon>Planctomycetia</taxon>
        <taxon>Pirellulales</taxon>
        <taxon>Pirellulaceae</taxon>
        <taxon>Stieleria</taxon>
    </lineage>
</organism>
<dbReference type="Pfam" id="PF09617">
    <property type="entry name" value="Cas_GSU0053"/>
    <property type="match status" value="1"/>
</dbReference>
<protein>
    <submittedName>
        <fullName evidence="1">CRISPR-associated protein (Cas_GSU0053)</fullName>
    </submittedName>
</protein>
<evidence type="ECO:0000313" key="1">
    <source>
        <dbReference type="EMBL" id="QEF97869.1"/>
    </source>
</evidence>
<dbReference type="KEGG" id="smam:Mal15_19150"/>
<dbReference type="AlphaFoldDB" id="A0A5B9MBF9"/>
<accession>A0A5B9MBF9</accession>
<evidence type="ECO:0000313" key="2">
    <source>
        <dbReference type="Proteomes" id="UP000321353"/>
    </source>
</evidence>